<name>A0A6J7WLD3_9CAUD</name>
<organism evidence="1">
    <name type="scientific">uncultured Caudovirales phage</name>
    <dbReference type="NCBI Taxonomy" id="2100421"/>
    <lineage>
        <taxon>Viruses</taxon>
        <taxon>Duplodnaviria</taxon>
        <taxon>Heunggongvirae</taxon>
        <taxon>Uroviricota</taxon>
        <taxon>Caudoviricetes</taxon>
        <taxon>Peduoviridae</taxon>
        <taxon>Maltschvirus</taxon>
        <taxon>Maltschvirus maltsch</taxon>
    </lineage>
</organism>
<sequence>MPQYKKTPSQLIKQYMENNNHYIGNDLIEFLNDVDIYFEREIKNAYNSGDGDNHRRDCNTYYNIVFTETK</sequence>
<evidence type="ECO:0000313" key="1">
    <source>
        <dbReference type="EMBL" id="CAB5218557.1"/>
    </source>
</evidence>
<gene>
    <name evidence="1" type="ORF">UFOVP213_30</name>
</gene>
<protein>
    <submittedName>
        <fullName evidence="1">Uncharacterized protein</fullName>
    </submittedName>
</protein>
<proteinExistence type="predicted"/>
<reference evidence="1" key="1">
    <citation type="submission" date="2020-05" db="EMBL/GenBank/DDBJ databases">
        <authorList>
            <person name="Chiriac C."/>
            <person name="Salcher M."/>
            <person name="Ghai R."/>
            <person name="Kavagutti S V."/>
        </authorList>
    </citation>
    <scope>NUCLEOTIDE SEQUENCE</scope>
</reference>
<dbReference type="EMBL" id="LR798258">
    <property type="protein sequence ID" value="CAB5218557.1"/>
    <property type="molecule type" value="Genomic_DNA"/>
</dbReference>
<accession>A0A6J7WLD3</accession>